<feature type="region of interest" description="Disordered" evidence="3">
    <location>
        <begin position="322"/>
        <end position="456"/>
    </location>
</feature>
<accession>A0A7M7NBQ1</accession>
<feature type="compositionally biased region" description="Low complexity" evidence="3">
    <location>
        <begin position="1663"/>
        <end position="1676"/>
    </location>
</feature>
<sequence>MTHLSRKTADMESKRDGANLTFEPCILGKAKVWLPVDLIEDPCVFKSVMSQETWDSSLTGEERDRLMKLMPQFPEDDEKEKQETLRCLFERENFMFGNPLTTFEERLRAGFMNPEIVEVERGLRRATYKDYKFSEQRRLHRLLKEVLISRQELLEAAIFTSPSAAVPVKRRLYRNDKAVDAVVDKKYRKMLASAREGDTTPDSSDEGESKPEMNGFHRSPGGRLSDLDLRLDPKWTDFWPQELDQEEEVRTHSTFDPKPVQADGNGTPGKTSSPTKPPSPVRLSQQQYIKLIENYQDRIEDEHLRKHPELNTKHITVTGIISRAFPTPPPPQLPIPGGMLLKTEEMEVKTGKKRKDREKDRKKRKKKKMAVMTPMTPPKAVTPISIGSLEGNSPVDILSTPESRPSTRDDFSTSPATCSPASAGSSVTASSTNDFLTSPSPACSPASPSSPSSDIKPPLRVHPSFFSLIRDIFSAAPSHRLTLAKLRESLANWQRSPVSMLSTWAILQPSWAKVVDGAMRFLNGEVTVSPEVIPRVRYDEERQMWQWRSELPPDSEEELVTLFKQWLDTLPGMRAVPPIPKELDTSTPTTPSTSVPQTVTEMIESKVEVKPSFAEQERERYSQPHKAFVYKMADYEAVVAPVKGVFGKETTPNKAREHALLISDRPSYVTILSLVRDAVARLPNGEGTRAAVCELLKDSQYLADSSDSQINNVVSGALDRLHYEKDPCIKYDVNRKLWIYLHKERTKEEFERLHMEQGAEAKARKSIARQTKLLPKMTSGLRDSPISFQASRPGSAMSDASSENLSIEVCSPKASPGRASSPKASRKSPAFAKMNPVPGFPGGVDLGRGDRPVSSGSVSTTGGKIVSTHAPGQAPFVISPQKIDSLQSALRGLHQSPATARIAGGDNLIRAQLLAARASEGSSGAFGAQGVTMYDGTSVTSVADILKGTIGSMGDMSSRTSTSGFQEMPKFVKSMSVPCTLPDGKVVMISPELLMPSGKPTKKRARSGSGGRKKGNAGQSTEGAVTLSGASDLSKLISSNIITPSSVTVSQGTSKTSRKSVTPSPTSVTLGTNKLATVSEALAQKRAEAALQSGRQQSRGQSTITLPPGALKGQTVKSILASVGIPLSGASVTVSRIDTPGSSSSAKQGSTKSKDSRKSPVFSGVNILGSQPATKGRPSSAPSMSGKKSPITSMHHALGHQTIGLTTVTKGGQVVVQPVALGIERPGSAASPGIARQSSSPAAQALTLKAIPVSLAKKHGQSASQDSRKMPHQITSEAVGVGQDDHDGSGKKRMGKGGHPKQHFVSGNAAAALAQAGKMSAGTELKDFASVPLSLLFPGSRQGGNQKGGLPLLTSPFLTGGQIPIASLTDGKGVVFQMPHGSNLMSLPMSGVPVNPQRSGAMAGSPGGQSLSSSGASTTTVSAAQSARQIHHHLSQGGSSAKTSPALPSNIVTATIRSALAAAQNRANPHQGLSAAHLSQWASQQSTSGSMKADMQSVSGRTSQGASMMPSHMTSTSGGMPSQYNFPPSGSRSRMPPSPSESKTSLTASSIASIIANLKQNPMAAISLPSVSSFVPSANVSRSMSQSSMQNQPVYSQGFIRAQMKQSAASKTTSQPAASPSHPQSTPPRGAGPTLARSLSQPSSLFPQMPSAGFTRDLSRMQSQSTTSAPSSASQVSRSVLQTAAGSALYATASNPSAMGVSSSRISAASRVAVQSSASTATLKSVPMQPTSEIPPDVKPVTQAKQRQNPGIITTSESKFVPSSATPAGTRYMSTGNTRLPAGVKPVSTSNIGTPTGTRPVSTGNNGKTTGSKTVSTASAGMPTGSRPISTPVTGSRPIPTPVTGSRPISTPVTGSRPISTPVTGSRPISTPVTGSRPISTPVTGSRPISTPVTGSRPIPTPVTAGTTGSTTQVSAAPPQRVIPPLEPRVTRGKSKGKAAVKKEES</sequence>
<feature type="compositionally biased region" description="Low complexity" evidence="3">
    <location>
        <begin position="853"/>
        <end position="866"/>
    </location>
</feature>
<feature type="region of interest" description="Disordered" evidence="3">
    <location>
        <begin position="1133"/>
        <end position="1191"/>
    </location>
</feature>
<feature type="region of interest" description="Disordered" evidence="3">
    <location>
        <begin position="1395"/>
        <end position="1446"/>
    </location>
</feature>
<dbReference type="EnsemblMetazoa" id="XM_030978273">
    <property type="protein sequence ID" value="XP_030834133"/>
    <property type="gene ID" value="LOC100890565"/>
</dbReference>
<dbReference type="InterPro" id="IPR044867">
    <property type="entry name" value="DEUBAD_dom"/>
</dbReference>
<dbReference type="GeneID" id="100890565"/>
<feature type="compositionally biased region" description="Polar residues" evidence="3">
    <location>
        <begin position="1480"/>
        <end position="1526"/>
    </location>
</feature>
<feature type="compositionally biased region" description="Polar residues" evidence="3">
    <location>
        <begin position="1843"/>
        <end position="1894"/>
    </location>
</feature>
<organism evidence="5 6">
    <name type="scientific">Strongylocentrotus purpuratus</name>
    <name type="common">Purple sea urchin</name>
    <dbReference type="NCBI Taxonomy" id="7668"/>
    <lineage>
        <taxon>Eukaryota</taxon>
        <taxon>Metazoa</taxon>
        <taxon>Echinodermata</taxon>
        <taxon>Eleutherozoa</taxon>
        <taxon>Echinozoa</taxon>
        <taxon>Echinoidea</taxon>
        <taxon>Euechinoidea</taxon>
        <taxon>Echinacea</taxon>
        <taxon>Camarodonta</taxon>
        <taxon>Echinidea</taxon>
        <taxon>Strongylocentrotidae</taxon>
        <taxon>Strongylocentrotus</taxon>
    </lineage>
</organism>
<feature type="compositionally biased region" description="Low complexity" evidence="3">
    <location>
        <begin position="818"/>
        <end position="833"/>
    </location>
</feature>
<feature type="compositionally biased region" description="Low complexity" evidence="3">
    <location>
        <begin position="1142"/>
        <end position="1151"/>
    </location>
</feature>
<evidence type="ECO:0000256" key="1">
    <source>
        <dbReference type="ARBA" id="ARBA00004123"/>
    </source>
</evidence>
<feature type="region of interest" description="Disordered" evidence="3">
    <location>
        <begin position="1465"/>
        <end position="1546"/>
    </location>
</feature>
<dbReference type="Gene3D" id="1.10.10.2430">
    <property type="entry name" value="NFRKB winged helix-like domain"/>
    <property type="match status" value="1"/>
</dbReference>
<feature type="compositionally biased region" description="Basic residues" evidence="3">
    <location>
        <begin position="351"/>
        <end position="369"/>
    </location>
</feature>
<feature type="region of interest" description="Disordered" evidence="3">
    <location>
        <begin position="1759"/>
        <end position="1946"/>
    </location>
</feature>
<dbReference type="PANTHER" id="PTHR13052">
    <property type="entry name" value="NFRKB-RELATED"/>
    <property type="match status" value="1"/>
</dbReference>
<feature type="compositionally biased region" description="Polar residues" evidence="3">
    <location>
        <begin position="1759"/>
        <end position="1778"/>
    </location>
</feature>
<feature type="compositionally biased region" description="Polar residues" evidence="3">
    <location>
        <begin position="1787"/>
        <end position="1800"/>
    </location>
</feature>
<feature type="compositionally biased region" description="Low complexity" evidence="3">
    <location>
        <begin position="438"/>
        <end position="453"/>
    </location>
</feature>
<feature type="region of interest" description="Disordered" evidence="3">
    <location>
        <begin position="245"/>
        <end position="282"/>
    </location>
</feature>
<feature type="region of interest" description="Disordered" evidence="3">
    <location>
        <begin position="1089"/>
        <end position="1109"/>
    </location>
</feature>
<reference evidence="6" key="1">
    <citation type="submission" date="2015-02" db="EMBL/GenBank/DDBJ databases">
        <title>Genome sequencing for Strongylocentrotus purpuratus.</title>
        <authorList>
            <person name="Murali S."/>
            <person name="Liu Y."/>
            <person name="Vee V."/>
            <person name="English A."/>
            <person name="Wang M."/>
            <person name="Skinner E."/>
            <person name="Han Y."/>
            <person name="Muzny D.M."/>
            <person name="Worley K.C."/>
            <person name="Gibbs R.A."/>
        </authorList>
    </citation>
    <scope>NUCLEOTIDE SEQUENCE</scope>
</reference>
<evidence type="ECO:0000313" key="5">
    <source>
        <dbReference type="EnsemblMetazoa" id="XP_030834133"/>
    </source>
</evidence>
<feature type="compositionally biased region" description="Basic residues" evidence="3">
    <location>
        <begin position="1000"/>
        <end position="1015"/>
    </location>
</feature>
<feature type="compositionally biased region" description="Low complexity" evidence="3">
    <location>
        <begin position="1902"/>
        <end position="1916"/>
    </location>
</feature>
<feature type="region of interest" description="Disordered" evidence="3">
    <location>
        <begin position="775"/>
        <end position="866"/>
    </location>
</feature>
<feature type="domain" description="DEUBAD" evidence="4">
    <location>
        <begin position="35"/>
        <end position="152"/>
    </location>
</feature>
<evidence type="ECO:0000256" key="3">
    <source>
        <dbReference type="SAM" id="MobiDB-lite"/>
    </source>
</evidence>
<dbReference type="InParanoid" id="A0A7M7NBQ1"/>
<feature type="compositionally biased region" description="Low complexity" evidence="3">
    <location>
        <begin position="1612"/>
        <end position="1628"/>
    </location>
</feature>
<protein>
    <recommendedName>
        <fullName evidence="4">DEUBAD domain-containing protein</fullName>
    </recommendedName>
</protein>
<feature type="compositionally biased region" description="Low complexity" evidence="3">
    <location>
        <begin position="1801"/>
        <end position="1815"/>
    </location>
</feature>
<reference evidence="5" key="2">
    <citation type="submission" date="2021-01" db="UniProtKB">
        <authorList>
            <consortium name="EnsemblMetazoa"/>
        </authorList>
    </citation>
    <scope>IDENTIFICATION</scope>
</reference>
<dbReference type="GO" id="GO:0031011">
    <property type="term" value="C:Ino80 complex"/>
    <property type="evidence" value="ECO:0007669"/>
    <property type="project" value="InterPro"/>
</dbReference>
<keyword evidence="6" id="KW-1185">Reference proteome</keyword>
<dbReference type="InterPro" id="IPR057748">
    <property type="entry name" value="NFRKB_WH_2"/>
</dbReference>
<evidence type="ECO:0000313" key="6">
    <source>
        <dbReference type="Proteomes" id="UP000007110"/>
    </source>
</evidence>
<comment type="subcellular location">
    <subcellularLocation>
        <location evidence="1">Nucleus</location>
    </subcellularLocation>
</comment>
<feature type="compositionally biased region" description="Low complexity" evidence="3">
    <location>
        <begin position="1092"/>
        <end position="1102"/>
    </location>
</feature>
<dbReference type="Pfam" id="PF14465">
    <property type="entry name" value="WHD_1st_NFRKB"/>
    <property type="match status" value="1"/>
</dbReference>
<dbReference type="InterPro" id="IPR024867">
    <property type="entry name" value="NFRKB"/>
</dbReference>
<feature type="region of interest" description="Disordered" evidence="3">
    <location>
        <begin position="1279"/>
        <end position="1299"/>
    </location>
</feature>
<evidence type="ECO:0000256" key="2">
    <source>
        <dbReference type="ARBA" id="ARBA00023242"/>
    </source>
</evidence>
<feature type="region of interest" description="Disordered" evidence="3">
    <location>
        <begin position="192"/>
        <end position="225"/>
    </location>
</feature>
<dbReference type="Pfam" id="PF25793">
    <property type="entry name" value="WHD_2nd_NFRKB"/>
    <property type="match status" value="1"/>
</dbReference>
<feature type="compositionally biased region" description="Polar residues" evidence="3">
    <location>
        <begin position="1436"/>
        <end position="1446"/>
    </location>
</feature>
<dbReference type="RefSeq" id="XP_030834133.1">
    <property type="nucleotide sequence ID" value="XM_030978273.1"/>
</dbReference>
<dbReference type="InterPro" id="IPR025220">
    <property type="entry name" value="NFRKB_WH_1"/>
</dbReference>
<dbReference type="CTD" id="4798"/>
<dbReference type="InterPro" id="IPR038106">
    <property type="entry name" value="NFRKB_winged_sf"/>
</dbReference>
<feature type="region of interest" description="Disordered" evidence="3">
    <location>
        <begin position="1723"/>
        <end position="1744"/>
    </location>
</feature>
<feature type="region of interest" description="Disordered" evidence="3">
    <location>
        <begin position="1047"/>
        <end position="1070"/>
    </location>
</feature>
<dbReference type="OrthoDB" id="70874at2759"/>
<evidence type="ECO:0000259" key="4">
    <source>
        <dbReference type="PROSITE" id="PS51916"/>
    </source>
</evidence>
<dbReference type="GO" id="GO:0002020">
    <property type="term" value="F:protease binding"/>
    <property type="evidence" value="ECO:0000318"/>
    <property type="project" value="GO_Central"/>
</dbReference>
<dbReference type="PROSITE" id="PS51916">
    <property type="entry name" value="DEUBAD"/>
    <property type="match status" value="1"/>
</dbReference>
<keyword evidence="2" id="KW-0539">Nucleus</keyword>
<dbReference type="Proteomes" id="UP000007110">
    <property type="component" value="Unassembled WGS sequence"/>
</dbReference>
<feature type="region of interest" description="Disordered" evidence="3">
    <location>
        <begin position="1602"/>
        <end position="1676"/>
    </location>
</feature>
<dbReference type="CDD" id="cd21865">
    <property type="entry name" value="DEUBAD_NFRKB"/>
    <property type="match status" value="1"/>
</dbReference>
<feature type="compositionally biased region" description="Polar residues" evidence="3">
    <location>
        <begin position="786"/>
        <end position="805"/>
    </location>
</feature>
<feature type="region of interest" description="Disordered" evidence="3">
    <location>
        <begin position="991"/>
        <end position="1025"/>
    </location>
</feature>
<dbReference type="PANTHER" id="PTHR13052:SF3">
    <property type="entry name" value="NUCLEAR FACTOR RELATED TO KAPPA-B-BINDING PROTEIN"/>
    <property type="match status" value="1"/>
</dbReference>
<feature type="compositionally biased region" description="Polar residues" evidence="3">
    <location>
        <begin position="1637"/>
        <end position="1646"/>
    </location>
</feature>
<name>A0A7M7NBQ1_STRPU</name>
<feature type="compositionally biased region" description="Basic residues" evidence="3">
    <location>
        <begin position="1931"/>
        <end position="1940"/>
    </location>
</feature>
<feature type="compositionally biased region" description="Low complexity" evidence="3">
    <location>
        <begin position="412"/>
        <end position="431"/>
    </location>
</feature>
<feature type="compositionally biased region" description="Low complexity" evidence="3">
    <location>
        <begin position="1408"/>
        <end position="1428"/>
    </location>
</feature>
<proteinExistence type="predicted"/>